<dbReference type="EMBL" id="JBHTLT010000122">
    <property type="protein sequence ID" value="MFD1206397.1"/>
    <property type="molecule type" value="Genomic_DNA"/>
</dbReference>
<keyword evidence="3 7" id="KW-0028">Amino-acid biosynthesis</keyword>
<evidence type="ECO:0000313" key="10">
    <source>
        <dbReference type="Proteomes" id="UP001597231"/>
    </source>
</evidence>
<dbReference type="PROSITE" id="PS00885">
    <property type="entry name" value="EPSP_SYNTHASE_2"/>
    <property type="match status" value="1"/>
</dbReference>
<comment type="function">
    <text evidence="7">Catalyzes the transfer of the enolpyruvyl moiety of phosphoenolpyruvate (PEP) to the 5-hydroxyl of shikimate-3-phosphate (S3P) to produce enolpyruvyl shikimate-3-phosphate and inorganic phosphate.</text>
</comment>
<feature type="binding site" evidence="7">
    <location>
        <position position="29"/>
    </location>
    <ligand>
        <name>3-phosphoshikimate</name>
        <dbReference type="ChEBI" id="CHEBI:145989"/>
    </ligand>
</feature>
<feature type="binding site" evidence="7">
    <location>
        <position position="24"/>
    </location>
    <ligand>
        <name>3-phosphoshikimate</name>
        <dbReference type="ChEBI" id="CHEBI:145989"/>
    </ligand>
</feature>
<dbReference type="SUPFAM" id="SSF55205">
    <property type="entry name" value="EPT/RTPC-like"/>
    <property type="match status" value="1"/>
</dbReference>
<evidence type="ECO:0000256" key="6">
    <source>
        <dbReference type="ARBA" id="ARBA00044633"/>
    </source>
</evidence>
<comment type="subunit">
    <text evidence="7">Monomer.</text>
</comment>
<dbReference type="NCBIfam" id="TIGR01356">
    <property type="entry name" value="aroA"/>
    <property type="match status" value="1"/>
</dbReference>
<feature type="domain" description="Enolpyruvate transferase" evidence="8">
    <location>
        <begin position="14"/>
        <end position="422"/>
    </location>
</feature>
<comment type="similarity">
    <text evidence="2 7">Belongs to the EPSP synthase family.</text>
</comment>
<feature type="active site" description="Proton acceptor" evidence="7">
    <location>
        <position position="314"/>
    </location>
</feature>
<evidence type="ECO:0000256" key="1">
    <source>
        <dbReference type="ARBA" id="ARBA00004811"/>
    </source>
</evidence>
<feature type="binding site" evidence="7">
    <location>
        <position position="25"/>
    </location>
    <ligand>
        <name>3-phosphoshikimate</name>
        <dbReference type="ChEBI" id="CHEBI:145989"/>
    </ligand>
</feature>
<dbReference type="PROSITE" id="PS00104">
    <property type="entry name" value="EPSP_SYNTHASE_1"/>
    <property type="match status" value="1"/>
</dbReference>
<dbReference type="Gene3D" id="3.65.10.10">
    <property type="entry name" value="Enolpyruvate transferase domain"/>
    <property type="match status" value="2"/>
</dbReference>
<feature type="binding site" evidence="7">
    <location>
        <position position="345"/>
    </location>
    <ligand>
        <name>phosphoenolpyruvate</name>
        <dbReference type="ChEBI" id="CHEBI:58702"/>
    </ligand>
</feature>
<dbReference type="InterPro" id="IPR013792">
    <property type="entry name" value="RNA3'P_cycl/enolpyr_Trfase_a/b"/>
</dbReference>
<keyword evidence="4 7" id="KW-0808">Transferase</keyword>
<sequence length="430" mass="45845">MVGSRTVEFRKPVLKGECKVLGDKSISHRAIMLGSIAKGRTEVTGFLSGEDCLRTIEIFKQLGVYIKREGEHVWIDSPGMKNWTAPADTLYAGNSGTTARLMLGILASSNVKSVLTGDASLSKRPMKRVTGPLQKMGALIHGDDFLPLTITGSKLTAIDYELPVASAQVKSAILFAGLNAEGMTTVKEIDVTRDHTERMLAQFGANVLRSDKTVSIEGGQTLQGSKVVVPGDISSAAFFMVAAAMLEGSSVDFINVGLNPTRTGIIDVLKAMGAKVVVTDRNGDDGEPFGNVNVTADSLRGIEIGGELIPKLIDEIPIIALLSTQAKGKTVIKDAAELRVKETDRITAVTEELKKMGADIEATEDGMIIHGPTVLKGASLSSYGDHRIGMMAAIAAYVADGPVHIEDPDCIAISYPNFFEHLYQLSAVEE</sequence>
<feature type="binding site" evidence="7">
    <location>
        <position position="387"/>
    </location>
    <ligand>
        <name>phosphoenolpyruvate</name>
        <dbReference type="ChEBI" id="CHEBI:58702"/>
    </ligand>
</feature>
<name>A0ABW3U475_9BACL</name>
<comment type="pathway">
    <text evidence="1 7">Metabolic intermediate biosynthesis; chorismate biosynthesis; chorismate from D-erythrose 4-phosphate and phosphoenolpyruvate: step 6/7.</text>
</comment>
<dbReference type="Pfam" id="PF00275">
    <property type="entry name" value="EPSP_synthase"/>
    <property type="match status" value="1"/>
</dbReference>
<evidence type="ECO:0000313" key="9">
    <source>
        <dbReference type="EMBL" id="MFD1206397.1"/>
    </source>
</evidence>
<dbReference type="PANTHER" id="PTHR21090">
    <property type="entry name" value="AROM/DEHYDROQUINATE SYNTHASE"/>
    <property type="match status" value="1"/>
</dbReference>
<comment type="catalytic activity">
    <reaction evidence="6">
        <text>3-phosphoshikimate + phosphoenolpyruvate = 5-O-(1-carboxyvinyl)-3-phosphoshikimate + phosphate</text>
        <dbReference type="Rhea" id="RHEA:21256"/>
        <dbReference type="ChEBI" id="CHEBI:43474"/>
        <dbReference type="ChEBI" id="CHEBI:57701"/>
        <dbReference type="ChEBI" id="CHEBI:58702"/>
        <dbReference type="ChEBI" id="CHEBI:145989"/>
        <dbReference type="EC" id="2.5.1.19"/>
    </reaction>
    <physiologicalReaction direction="left-to-right" evidence="6">
        <dbReference type="Rhea" id="RHEA:21257"/>
    </physiologicalReaction>
</comment>
<dbReference type="GO" id="GO:0003866">
    <property type="term" value="F:3-phosphoshikimate 1-carboxyvinyltransferase activity"/>
    <property type="evidence" value="ECO:0007669"/>
    <property type="project" value="UniProtKB-EC"/>
</dbReference>
<dbReference type="CDD" id="cd01556">
    <property type="entry name" value="EPSP_synthase"/>
    <property type="match status" value="1"/>
</dbReference>
<dbReference type="InterPro" id="IPR006264">
    <property type="entry name" value="EPSP_synthase"/>
</dbReference>
<dbReference type="InterPro" id="IPR036968">
    <property type="entry name" value="Enolpyruvate_Tfrase_sf"/>
</dbReference>
<feature type="binding site" evidence="7">
    <location>
        <position position="24"/>
    </location>
    <ligand>
        <name>phosphoenolpyruvate</name>
        <dbReference type="ChEBI" id="CHEBI:58702"/>
    </ligand>
</feature>
<feature type="binding site" evidence="7">
    <location>
        <position position="314"/>
    </location>
    <ligand>
        <name>3-phosphoshikimate</name>
        <dbReference type="ChEBI" id="CHEBI:145989"/>
    </ligand>
</feature>
<dbReference type="RefSeq" id="WP_336824666.1">
    <property type="nucleotide sequence ID" value="NZ_JBHTLT010000122.1"/>
</dbReference>
<dbReference type="PANTHER" id="PTHR21090:SF5">
    <property type="entry name" value="PENTAFUNCTIONAL AROM POLYPEPTIDE"/>
    <property type="match status" value="1"/>
</dbReference>
<comment type="subcellular location">
    <subcellularLocation>
        <location evidence="7">Cytoplasm</location>
    </subcellularLocation>
</comment>
<proteinExistence type="inferred from homology"/>
<dbReference type="EC" id="2.5.1.19" evidence="7"/>
<reference evidence="10" key="1">
    <citation type="journal article" date="2019" name="Int. J. Syst. Evol. Microbiol.">
        <title>The Global Catalogue of Microorganisms (GCM) 10K type strain sequencing project: providing services to taxonomists for standard genome sequencing and annotation.</title>
        <authorList>
            <consortium name="The Broad Institute Genomics Platform"/>
            <consortium name="The Broad Institute Genome Sequencing Center for Infectious Disease"/>
            <person name="Wu L."/>
            <person name="Ma J."/>
        </authorList>
    </citation>
    <scope>NUCLEOTIDE SEQUENCE [LARGE SCALE GENOMIC DNA]</scope>
    <source>
        <strain evidence="10">CCUG 53915</strain>
    </source>
</reference>
<gene>
    <name evidence="7 9" type="primary">aroA</name>
    <name evidence="9" type="ORF">ACFQ38_14975</name>
</gene>
<keyword evidence="5 7" id="KW-0057">Aromatic amino acid biosynthesis</keyword>
<organism evidence="9 10">
    <name type="scientific">Sporosarcina contaminans</name>
    <dbReference type="NCBI Taxonomy" id="633403"/>
    <lineage>
        <taxon>Bacteria</taxon>
        <taxon>Bacillati</taxon>
        <taxon>Bacillota</taxon>
        <taxon>Bacilli</taxon>
        <taxon>Bacillales</taxon>
        <taxon>Caryophanaceae</taxon>
        <taxon>Sporosarcina</taxon>
    </lineage>
</organism>
<feature type="binding site" evidence="7">
    <location>
        <position position="96"/>
    </location>
    <ligand>
        <name>phosphoenolpyruvate</name>
        <dbReference type="ChEBI" id="CHEBI:58702"/>
    </ligand>
</feature>
<dbReference type="InterPro" id="IPR023193">
    <property type="entry name" value="EPSP_synthase_CS"/>
</dbReference>
<protein>
    <recommendedName>
        <fullName evidence="7">3-phosphoshikimate 1-carboxyvinyltransferase</fullName>
        <ecNumber evidence="7">2.5.1.19</ecNumber>
    </recommendedName>
    <alternativeName>
        <fullName evidence="7">5-enolpyruvylshikimate-3-phosphate synthase</fullName>
        <shortName evidence="7">EPSP synthase</shortName>
        <shortName evidence="7">EPSPS</shortName>
    </alternativeName>
</protein>
<feature type="binding site" evidence="7">
    <location>
        <position position="124"/>
    </location>
    <ligand>
        <name>phosphoenolpyruvate</name>
        <dbReference type="ChEBI" id="CHEBI:58702"/>
    </ligand>
</feature>
<evidence type="ECO:0000256" key="5">
    <source>
        <dbReference type="ARBA" id="ARBA00023141"/>
    </source>
</evidence>
<evidence type="ECO:0000256" key="2">
    <source>
        <dbReference type="ARBA" id="ARBA00009948"/>
    </source>
</evidence>
<feature type="binding site" evidence="7">
    <location>
        <position position="166"/>
    </location>
    <ligand>
        <name>3-phosphoshikimate</name>
        <dbReference type="ChEBI" id="CHEBI:145989"/>
    </ligand>
</feature>
<dbReference type="InterPro" id="IPR001986">
    <property type="entry name" value="Enolpyruvate_Tfrase_dom"/>
</dbReference>
<feature type="binding site" evidence="7">
    <location>
        <position position="341"/>
    </location>
    <ligand>
        <name>3-phosphoshikimate</name>
        <dbReference type="ChEBI" id="CHEBI:145989"/>
    </ligand>
</feature>
<comment type="caution">
    <text evidence="7">Lacks conserved residue(s) required for the propagation of feature annotation.</text>
</comment>
<evidence type="ECO:0000256" key="3">
    <source>
        <dbReference type="ARBA" id="ARBA00022605"/>
    </source>
</evidence>
<keyword evidence="10" id="KW-1185">Reference proteome</keyword>
<evidence type="ECO:0000256" key="4">
    <source>
        <dbReference type="ARBA" id="ARBA00022679"/>
    </source>
</evidence>
<evidence type="ECO:0000256" key="7">
    <source>
        <dbReference type="HAMAP-Rule" id="MF_00210"/>
    </source>
</evidence>
<feature type="binding site" evidence="7">
    <location>
        <position position="168"/>
    </location>
    <ligand>
        <name>3-phosphoshikimate</name>
        <dbReference type="ChEBI" id="CHEBI:145989"/>
    </ligand>
</feature>
<evidence type="ECO:0000259" key="8">
    <source>
        <dbReference type="Pfam" id="PF00275"/>
    </source>
</evidence>
<keyword evidence="7" id="KW-0963">Cytoplasm</keyword>
<comment type="caution">
    <text evidence="9">The sequence shown here is derived from an EMBL/GenBank/DDBJ whole genome shotgun (WGS) entry which is preliminary data.</text>
</comment>
<accession>A0ABW3U475</accession>
<dbReference type="Proteomes" id="UP001597231">
    <property type="component" value="Unassembled WGS sequence"/>
</dbReference>
<dbReference type="PIRSF" id="PIRSF000505">
    <property type="entry name" value="EPSPS"/>
    <property type="match status" value="1"/>
</dbReference>
<feature type="binding site" evidence="7">
    <location>
        <position position="168"/>
    </location>
    <ligand>
        <name>phosphoenolpyruvate</name>
        <dbReference type="ChEBI" id="CHEBI:58702"/>
    </ligand>
</feature>
<dbReference type="HAMAP" id="MF_00210">
    <property type="entry name" value="EPSP_synth"/>
    <property type="match status" value="1"/>
</dbReference>